<dbReference type="InterPro" id="IPR000760">
    <property type="entry name" value="Inositol_monophosphatase-like"/>
</dbReference>
<dbReference type="EMBL" id="BARS01021736">
    <property type="protein sequence ID" value="GAG07012.1"/>
    <property type="molecule type" value="Genomic_DNA"/>
</dbReference>
<comment type="caution">
    <text evidence="1">The sequence shown here is derived from an EMBL/GenBank/DDBJ whole genome shotgun (WGS) entry which is preliminary data.</text>
</comment>
<gene>
    <name evidence="1" type="ORF">S01H1_34856</name>
</gene>
<dbReference type="Pfam" id="PF00459">
    <property type="entry name" value="Inositol_P"/>
    <property type="match status" value="1"/>
</dbReference>
<organism evidence="1">
    <name type="scientific">marine sediment metagenome</name>
    <dbReference type="NCBI Taxonomy" id="412755"/>
    <lineage>
        <taxon>unclassified sequences</taxon>
        <taxon>metagenomes</taxon>
        <taxon>ecological metagenomes</taxon>
    </lineage>
</organism>
<evidence type="ECO:0008006" key="2">
    <source>
        <dbReference type="Google" id="ProtNLM"/>
    </source>
</evidence>
<dbReference type="GO" id="GO:0008934">
    <property type="term" value="F:inositol monophosphate 1-phosphatase activity"/>
    <property type="evidence" value="ECO:0007669"/>
    <property type="project" value="TreeGrafter"/>
</dbReference>
<name>X0V6N5_9ZZZZ</name>
<dbReference type="GO" id="GO:0006020">
    <property type="term" value="P:inositol metabolic process"/>
    <property type="evidence" value="ECO:0007669"/>
    <property type="project" value="TreeGrafter"/>
</dbReference>
<dbReference type="GO" id="GO:0007165">
    <property type="term" value="P:signal transduction"/>
    <property type="evidence" value="ECO:0007669"/>
    <property type="project" value="TreeGrafter"/>
</dbReference>
<dbReference type="PRINTS" id="PR00377">
    <property type="entry name" value="IMPHPHTASES"/>
</dbReference>
<proteinExistence type="predicted"/>
<protein>
    <recommendedName>
        <fullName evidence="2">Inositol monophosphatase</fullName>
    </recommendedName>
</protein>
<dbReference type="AlphaFoldDB" id="X0V6N5"/>
<accession>X0V6N5</accession>
<sequence length="152" mass="16645">GNFWPIFGVFYMPVTGDLFHARASKDALWGNDKIRVSAAGHIDDESLLLTYSRFHQNYHSTFPGKVRSLGCASAHICYVAMGRADAAIITNESFQGLAAARVIVEAAGGKICKSDGSEFHLNEYLDGQRITDHLIVASPESLSQVRSFLKPQ</sequence>
<dbReference type="Gene3D" id="3.40.190.80">
    <property type="match status" value="1"/>
</dbReference>
<reference evidence="1" key="1">
    <citation type="journal article" date="2014" name="Front. Microbiol.">
        <title>High frequency of phylogenetically diverse reductive dehalogenase-homologous genes in deep subseafloor sedimentary metagenomes.</title>
        <authorList>
            <person name="Kawai M."/>
            <person name="Futagami T."/>
            <person name="Toyoda A."/>
            <person name="Takaki Y."/>
            <person name="Nishi S."/>
            <person name="Hori S."/>
            <person name="Arai W."/>
            <person name="Tsubouchi T."/>
            <person name="Morono Y."/>
            <person name="Uchiyama I."/>
            <person name="Ito T."/>
            <person name="Fujiyama A."/>
            <person name="Inagaki F."/>
            <person name="Takami H."/>
        </authorList>
    </citation>
    <scope>NUCLEOTIDE SEQUENCE</scope>
    <source>
        <strain evidence="1">Expedition CK06-06</strain>
    </source>
</reference>
<evidence type="ECO:0000313" key="1">
    <source>
        <dbReference type="EMBL" id="GAG07012.1"/>
    </source>
</evidence>
<dbReference type="SUPFAM" id="SSF56655">
    <property type="entry name" value="Carbohydrate phosphatase"/>
    <property type="match status" value="1"/>
</dbReference>
<dbReference type="PANTHER" id="PTHR20854:SF4">
    <property type="entry name" value="INOSITOL-1-MONOPHOSPHATASE-RELATED"/>
    <property type="match status" value="1"/>
</dbReference>
<dbReference type="PANTHER" id="PTHR20854">
    <property type="entry name" value="INOSITOL MONOPHOSPHATASE"/>
    <property type="match status" value="1"/>
</dbReference>
<feature type="non-terminal residue" evidence="1">
    <location>
        <position position="1"/>
    </location>
</feature>